<keyword evidence="5" id="KW-1185">Reference proteome</keyword>
<feature type="compositionally biased region" description="Low complexity" evidence="1">
    <location>
        <begin position="132"/>
        <end position="153"/>
    </location>
</feature>
<keyword evidence="3" id="KW-0732">Signal</keyword>
<name>A0A1I7G531_9BURK</name>
<feature type="region of interest" description="Disordered" evidence="1">
    <location>
        <begin position="187"/>
        <end position="247"/>
    </location>
</feature>
<keyword evidence="2" id="KW-1133">Transmembrane helix</keyword>
<organism evidence="4 5">
    <name type="scientific">Pseudoduganella namucuonensis</name>
    <dbReference type="NCBI Taxonomy" id="1035707"/>
    <lineage>
        <taxon>Bacteria</taxon>
        <taxon>Pseudomonadati</taxon>
        <taxon>Pseudomonadota</taxon>
        <taxon>Betaproteobacteria</taxon>
        <taxon>Burkholderiales</taxon>
        <taxon>Oxalobacteraceae</taxon>
        <taxon>Telluria group</taxon>
        <taxon>Pseudoduganella</taxon>
    </lineage>
</organism>
<feature type="compositionally biased region" description="Basic and acidic residues" evidence="1">
    <location>
        <begin position="154"/>
        <end position="163"/>
    </location>
</feature>
<feature type="compositionally biased region" description="Low complexity" evidence="1">
    <location>
        <begin position="220"/>
        <end position="234"/>
    </location>
</feature>
<feature type="compositionally biased region" description="Pro residues" evidence="1">
    <location>
        <begin position="115"/>
        <end position="131"/>
    </location>
</feature>
<keyword evidence="2" id="KW-0472">Membrane</keyword>
<accession>A0A1I7G531</accession>
<protein>
    <recommendedName>
        <fullName evidence="6">MYXO-CTERM domain-containing protein</fullName>
    </recommendedName>
</protein>
<dbReference type="EMBL" id="FPBO01000003">
    <property type="protein sequence ID" value="SFU43572.1"/>
    <property type="molecule type" value="Genomic_DNA"/>
</dbReference>
<gene>
    <name evidence="4" type="ORF">SAMN05216552_100354</name>
</gene>
<dbReference type="AlphaFoldDB" id="A0A1I7G531"/>
<evidence type="ECO:0008006" key="6">
    <source>
        <dbReference type="Google" id="ProtNLM"/>
    </source>
</evidence>
<sequence>MKPLRTAVVLALSLSLAVGPVLAEARPTQSSGSYKSGFSSQKSNTARSNNSSASQPSRGGNPSFGSFGSRRAQDAAPPPSSGSNRSAMSRDMSESAARDNAVRSMDSRRAGNAQPLPPLDPVMPRQAPPPQSGYGNNNPGYNNPGYNNPGYDNGRYDNRRYENRPSGWGTAGAAAAGAVLGSVLSGQANAGHGGQQQQQQAPLPGNVPADIGAIGPVDPAADAATTGMAATPAAQDQRQPAPVEAPAARKESSGIGWFGWAMLALIGFGLYRLLTRRKVAKRGANYSLGD</sequence>
<feature type="compositionally biased region" description="Basic and acidic residues" evidence="1">
    <location>
        <begin position="91"/>
        <end position="109"/>
    </location>
</feature>
<evidence type="ECO:0000256" key="3">
    <source>
        <dbReference type="SAM" id="SignalP"/>
    </source>
</evidence>
<feature type="region of interest" description="Disordered" evidence="1">
    <location>
        <begin position="19"/>
        <end position="163"/>
    </location>
</feature>
<evidence type="ECO:0000313" key="5">
    <source>
        <dbReference type="Proteomes" id="UP000199391"/>
    </source>
</evidence>
<feature type="chain" id="PRO_5011717237" description="MYXO-CTERM domain-containing protein" evidence="3">
    <location>
        <begin position="24"/>
        <end position="290"/>
    </location>
</feature>
<feature type="signal peptide" evidence="3">
    <location>
        <begin position="1"/>
        <end position="23"/>
    </location>
</feature>
<evidence type="ECO:0000256" key="2">
    <source>
        <dbReference type="SAM" id="Phobius"/>
    </source>
</evidence>
<dbReference type="STRING" id="1035707.SAMN05216552_100354"/>
<proteinExistence type="predicted"/>
<evidence type="ECO:0000313" key="4">
    <source>
        <dbReference type="EMBL" id="SFU43572.1"/>
    </source>
</evidence>
<feature type="transmembrane region" description="Helical" evidence="2">
    <location>
        <begin position="255"/>
        <end position="274"/>
    </location>
</feature>
<keyword evidence="2" id="KW-0812">Transmembrane</keyword>
<feature type="compositionally biased region" description="Low complexity" evidence="1">
    <location>
        <begin position="187"/>
        <end position="201"/>
    </location>
</feature>
<feature type="compositionally biased region" description="Polar residues" evidence="1">
    <location>
        <begin position="55"/>
        <end position="66"/>
    </location>
</feature>
<evidence type="ECO:0000256" key="1">
    <source>
        <dbReference type="SAM" id="MobiDB-lite"/>
    </source>
</evidence>
<dbReference type="Proteomes" id="UP000199391">
    <property type="component" value="Unassembled WGS sequence"/>
</dbReference>
<feature type="compositionally biased region" description="Low complexity" evidence="1">
    <location>
        <begin position="19"/>
        <end position="54"/>
    </location>
</feature>
<reference evidence="5" key="1">
    <citation type="submission" date="2016-10" db="EMBL/GenBank/DDBJ databases">
        <authorList>
            <person name="Varghese N."/>
            <person name="Submissions S."/>
        </authorList>
    </citation>
    <scope>NUCLEOTIDE SEQUENCE [LARGE SCALE GENOMIC DNA]</scope>
    <source>
        <strain evidence="5">CGMCC 1.11014</strain>
    </source>
</reference>